<proteinExistence type="predicted"/>
<comment type="cofactor">
    <cofactor evidence="1">
        <name>Fe(2+)</name>
        <dbReference type="ChEBI" id="CHEBI:29033"/>
    </cofactor>
</comment>
<evidence type="ECO:0000256" key="1">
    <source>
        <dbReference type="ARBA" id="ARBA00001954"/>
    </source>
</evidence>
<dbReference type="KEGG" id="acm:AciX9_3892"/>
<keyword evidence="3" id="KW-1185">Reference proteome</keyword>
<dbReference type="SUPFAM" id="SSF51197">
    <property type="entry name" value="Clavaminate synthase-like"/>
    <property type="match status" value="1"/>
</dbReference>
<reference evidence="3" key="1">
    <citation type="submission" date="2011-01" db="EMBL/GenBank/DDBJ databases">
        <title>Complete sequence of plasmid2 of Acidobacterium sp. MP5ACTX9.</title>
        <authorList>
            <consortium name="US DOE Joint Genome Institute"/>
            <person name="Lucas S."/>
            <person name="Copeland A."/>
            <person name="Lapidus A."/>
            <person name="Cheng J.-F."/>
            <person name="Goodwin L."/>
            <person name="Pitluck S."/>
            <person name="Teshima H."/>
            <person name="Detter J.C."/>
            <person name="Han C."/>
            <person name="Tapia R."/>
            <person name="Land M."/>
            <person name="Hauser L."/>
            <person name="Kyrpides N."/>
            <person name="Ivanova N."/>
            <person name="Ovchinnikova G."/>
            <person name="Pagani I."/>
            <person name="Rawat S.R."/>
            <person name="Mannisto M."/>
            <person name="Haggblom M.M."/>
            <person name="Woyke T."/>
        </authorList>
    </citation>
    <scope>NUCLEOTIDE SEQUENCE [LARGE SCALE GENOMIC DNA]</scope>
    <source>
        <strain evidence="3">MP5ACTX9</strain>
        <plasmid evidence="3">Plasmid pACIX902</plasmid>
    </source>
</reference>
<organism evidence="3">
    <name type="scientific">Granulicella tundricola (strain ATCC BAA-1859 / DSM 23138 / MP5ACTX9)</name>
    <dbReference type="NCBI Taxonomy" id="1198114"/>
    <lineage>
        <taxon>Bacteria</taxon>
        <taxon>Pseudomonadati</taxon>
        <taxon>Acidobacteriota</taxon>
        <taxon>Terriglobia</taxon>
        <taxon>Terriglobales</taxon>
        <taxon>Acidobacteriaceae</taxon>
        <taxon>Granulicella</taxon>
    </lineage>
</organism>
<geneLocation type="plasmid" evidence="2 3">
    <name>pACIX902</name>
</geneLocation>
<dbReference type="Proteomes" id="UP000000343">
    <property type="component" value="Plasmid pACIX902"/>
</dbReference>
<dbReference type="GO" id="GO:0016706">
    <property type="term" value="F:2-oxoglutarate-dependent dioxygenase activity"/>
    <property type="evidence" value="ECO:0007669"/>
    <property type="project" value="UniProtKB-ARBA"/>
</dbReference>
<dbReference type="AlphaFoldDB" id="E8X6M0"/>
<accession>E8X6M0</accession>
<evidence type="ECO:0000313" key="3">
    <source>
        <dbReference type="Proteomes" id="UP000000343"/>
    </source>
</evidence>
<gene>
    <name evidence="2" type="ordered locus">AciX9_3892</name>
</gene>
<dbReference type="PANTHER" id="PTHR20883:SF48">
    <property type="entry name" value="ECTOINE DIOXYGENASE"/>
    <property type="match status" value="1"/>
</dbReference>
<keyword evidence="2" id="KW-0223">Dioxygenase</keyword>
<evidence type="ECO:0000313" key="2">
    <source>
        <dbReference type="EMBL" id="ADW71170.1"/>
    </source>
</evidence>
<keyword evidence="2" id="KW-0614">Plasmid</keyword>
<dbReference type="PANTHER" id="PTHR20883">
    <property type="entry name" value="PHYTANOYL-COA DIOXYGENASE DOMAIN CONTAINING 1"/>
    <property type="match status" value="1"/>
</dbReference>
<dbReference type="Gene3D" id="2.60.120.620">
    <property type="entry name" value="q2cbj1_9rhob like domain"/>
    <property type="match status" value="1"/>
</dbReference>
<dbReference type="InterPro" id="IPR008775">
    <property type="entry name" value="Phytyl_CoA_dOase-like"/>
</dbReference>
<keyword evidence="2" id="KW-0560">Oxidoreductase</keyword>
<dbReference type="EMBL" id="CP002482">
    <property type="protein sequence ID" value="ADW71170.1"/>
    <property type="molecule type" value="Genomic_DNA"/>
</dbReference>
<protein>
    <submittedName>
        <fullName evidence="2">Phytanoyl-CoA dioxygenase</fullName>
    </submittedName>
</protein>
<name>E8X6M0_GRATM</name>
<dbReference type="HOGENOM" id="CLU_948969_0_0_0"/>
<dbReference type="Pfam" id="PF05721">
    <property type="entry name" value="PhyH"/>
    <property type="match status" value="1"/>
</dbReference>
<sequence>MVRFIGTETNSPEGDLMKPFHEIHSNDLNSGQLQRELDSRGYVLIRKLLPAEDVETLLREIVQNLSANDWFLPNHSPMERVADPNAACGEPDPLFKLIYEQIFNLEALHRFAHHPRLREVMHSIVGSQLLVHPKPIARLIFPNWDRFVVHAHQDHLAIGGDPECFTAWIPLHDCPAELGPLQILDGSHRFGLQEADPSTGEISKDTARGGDWVGGQINAGDVLIFHGLTVHSASPNTSEQLRVSVDCRFQDYTRTFNPANAVFPGSNGKSWETTYANWRSEELKYFWRQIPLTFKPSREELVELIETDDSQRMRTRYARVLSQI</sequence>
<dbReference type="GO" id="GO:0005506">
    <property type="term" value="F:iron ion binding"/>
    <property type="evidence" value="ECO:0007669"/>
    <property type="project" value="UniProtKB-ARBA"/>
</dbReference>